<comment type="similarity">
    <text evidence="1 2">Belongs to the phD/YefM antitoxin family.</text>
</comment>
<name>A0ABT9FM67_9BACL</name>
<dbReference type="Proteomes" id="UP001241848">
    <property type="component" value="Unassembled WGS sequence"/>
</dbReference>
<accession>A0ABT9FM67</accession>
<dbReference type="RefSeq" id="WP_305753452.1">
    <property type="nucleotide sequence ID" value="NZ_JAPCKK010000006.1"/>
</dbReference>
<evidence type="ECO:0000256" key="1">
    <source>
        <dbReference type="ARBA" id="ARBA00009981"/>
    </source>
</evidence>
<evidence type="ECO:0000313" key="3">
    <source>
        <dbReference type="EMBL" id="MDP4095815.1"/>
    </source>
</evidence>
<dbReference type="Gene3D" id="3.40.1620.10">
    <property type="entry name" value="YefM-like domain"/>
    <property type="match status" value="1"/>
</dbReference>
<dbReference type="SUPFAM" id="SSF143120">
    <property type="entry name" value="YefM-like"/>
    <property type="match status" value="1"/>
</dbReference>
<dbReference type="Pfam" id="PF02604">
    <property type="entry name" value="PhdYeFM_antitox"/>
    <property type="match status" value="1"/>
</dbReference>
<keyword evidence="4" id="KW-1185">Reference proteome</keyword>
<dbReference type="EMBL" id="JAPCKK010000006">
    <property type="protein sequence ID" value="MDP4095815.1"/>
    <property type="molecule type" value="Genomic_DNA"/>
</dbReference>
<comment type="function">
    <text evidence="2">Antitoxin component of a type II toxin-antitoxin (TA) system.</text>
</comment>
<proteinExistence type="inferred from homology"/>
<gene>
    <name evidence="3" type="ORF">OIN60_03295</name>
</gene>
<evidence type="ECO:0000256" key="2">
    <source>
        <dbReference type="RuleBase" id="RU362080"/>
    </source>
</evidence>
<organism evidence="3 4">
    <name type="scientific">Paenibacillus zeirhizosphaerae</name>
    <dbReference type="NCBI Taxonomy" id="2987519"/>
    <lineage>
        <taxon>Bacteria</taxon>
        <taxon>Bacillati</taxon>
        <taxon>Bacillota</taxon>
        <taxon>Bacilli</taxon>
        <taxon>Bacillales</taxon>
        <taxon>Paenibacillaceae</taxon>
        <taxon>Paenibacillus</taxon>
    </lineage>
</organism>
<comment type="caution">
    <text evidence="3">The sequence shown here is derived from an EMBL/GenBank/DDBJ whole genome shotgun (WGS) entry which is preliminary data.</text>
</comment>
<reference evidence="3 4" key="1">
    <citation type="submission" date="2022-10" db="EMBL/GenBank/DDBJ databases">
        <title>Paenibacillus description and whole genome data of maize root bacterial community.</title>
        <authorList>
            <person name="Marton D."/>
            <person name="Farkas M."/>
            <person name="Cserhati M."/>
        </authorList>
    </citation>
    <scope>NUCLEOTIDE SEQUENCE [LARGE SCALE GENOMIC DNA]</scope>
    <source>
        <strain evidence="3 4">P96</strain>
    </source>
</reference>
<sequence length="91" mass="10530">MQIKPSSTIRQDYNGFSKFCHEIDEPVVLTRNGEADLVVMSHDAYRRMEARIKLQSKLLVAEKQIADGEELLDHDEVMARMRRKINAAEEI</sequence>
<dbReference type="InterPro" id="IPR006442">
    <property type="entry name" value="Antitoxin_Phd/YefM"/>
</dbReference>
<protein>
    <recommendedName>
        <fullName evidence="2">Antitoxin</fullName>
    </recommendedName>
</protein>
<evidence type="ECO:0000313" key="4">
    <source>
        <dbReference type="Proteomes" id="UP001241848"/>
    </source>
</evidence>
<dbReference type="InterPro" id="IPR036165">
    <property type="entry name" value="YefM-like_sf"/>
</dbReference>